<dbReference type="Proteomes" id="UP001500279">
    <property type="component" value="Unassembled WGS sequence"/>
</dbReference>
<name>A0ABP3VTR3_9BURK</name>
<dbReference type="EMBL" id="BAAAEW010000047">
    <property type="protein sequence ID" value="GAA0769102.1"/>
    <property type="molecule type" value="Genomic_DNA"/>
</dbReference>
<evidence type="ECO:0000313" key="3">
    <source>
        <dbReference type="Proteomes" id="UP001500279"/>
    </source>
</evidence>
<organism evidence="2 3">
    <name type="scientific">Ideonella azotifigens</name>
    <dbReference type="NCBI Taxonomy" id="513160"/>
    <lineage>
        <taxon>Bacteria</taxon>
        <taxon>Pseudomonadati</taxon>
        <taxon>Pseudomonadota</taxon>
        <taxon>Betaproteobacteria</taxon>
        <taxon>Burkholderiales</taxon>
        <taxon>Sphaerotilaceae</taxon>
        <taxon>Ideonella</taxon>
    </lineage>
</organism>
<dbReference type="RefSeq" id="WP_231010147.1">
    <property type="nucleotide sequence ID" value="NZ_BAAAEW010000047.1"/>
</dbReference>
<feature type="region of interest" description="Disordered" evidence="1">
    <location>
        <begin position="140"/>
        <end position="180"/>
    </location>
</feature>
<proteinExistence type="predicted"/>
<reference evidence="3" key="1">
    <citation type="journal article" date="2019" name="Int. J. Syst. Evol. Microbiol.">
        <title>The Global Catalogue of Microorganisms (GCM) 10K type strain sequencing project: providing services to taxonomists for standard genome sequencing and annotation.</title>
        <authorList>
            <consortium name="The Broad Institute Genomics Platform"/>
            <consortium name="The Broad Institute Genome Sequencing Center for Infectious Disease"/>
            <person name="Wu L."/>
            <person name="Ma J."/>
        </authorList>
    </citation>
    <scope>NUCLEOTIDE SEQUENCE [LARGE SCALE GENOMIC DNA]</scope>
    <source>
        <strain evidence="3">JCM 15503</strain>
    </source>
</reference>
<accession>A0ABP3VTR3</accession>
<feature type="compositionally biased region" description="Low complexity" evidence="1">
    <location>
        <begin position="167"/>
        <end position="180"/>
    </location>
</feature>
<comment type="caution">
    <text evidence="2">The sequence shown here is derived from an EMBL/GenBank/DDBJ whole genome shotgun (WGS) entry which is preliminary data.</text>
</comment>
<evidence type="ECO:0000313" key="2">
    <source>
        <dbReference type="EMBL" id="GAA0769102.1"/>
    </source>
</evidence>
<keyword evidence="3" id="KW-1185">Reference proteome</keyword>
<protein>
    <submittedName>
        <fullName evidence="2">Uncharacterized protein</fullName>
    </submittedName>
</protein>
<sequence>MSTTSSTSNTEHPTSFGVFKPVGHVVISFPSADQAQAARAAIEQTGLPPGDVHFYTARAMLQQIEHDLACASSIAAIGQELNLIKAHQALAERGYHWLVVKAKGTDHAREIADLVKPLGAERAQLYGRFIIEEMIEHEGDMPQVAESPDRGLDAQTPSGNERERAAMRPAEPALAKTGDR</sequence>
<gene>
    <name evidence="2" type="ORF">GCM10009107_59620</name>
</gene>
<evidence type="ECO:0000256" key="1">
    <source>
        <dbReference type="SAM" id="MobiDB-lite"/>
    </source>
</evidence>